<evidence type="ECO:0000313" key="2">
    <source>
        <dbReference type="EMBL" id="EXM14111.1"/>
    </source>
</evidence>
<reference evidence="2" key="1">
    <citation type="submission" date="2011-11" db="EMBL/GenBank/DDBJ databases">
        <title>The Genome Sequence of Fusarium oxysporum Cotton.</title>
        <authorList>
            <consortium name="The Broad Institute Genome Sequencing Platform"/>
            <person name="Ma L.-J."/>
            <person name="Gale L.R."/>
            <person name="Schwartz D.C."/>
            <person name="Zhou S."/>
            <person name="Corby-Kistler H."/>
            <person name="Young S.K."/>
            <person name="Zeng Q."/>
            <person name="Gargeya S."/>
            <person name="Fitzgerald M."/>
            <person name="Haas B."/>
            <person name="Abouelleil A."/>
            <person name="Alvarado L."/>
            <person name="Arachchi H.M."/>
            <person name="Berlin A."/>
            <person name="Brown A."/>
            <person name="Chapman S.B."/>
            <person name="Chen Z."/>
            <person name="Dunbar C."/>
            <person name="Freedman E."/>
            <person name="Gearin G."/>
            <person name="Goldberg J."/>
            <person name="Griggs A."/>
            <person name="Gujja S."/>
            <person name="Heiman D."/>
            <person name="Howarth C."/>
            <person name="Larson L."/>
            <person name="Lui A."/>
            <person name="MacDonald P.J.P."/>
            <person name="Montmayeur A."/>
            <person name="Murphy C."/>
            <person name="Neiman D."/>
            <person name="Pearson M."/>
            <person name="Priest M."/>
            <person name="Roberts A."/>
            <person name="Saif S."/>
            <person name="Shea T."/>
            <person name="Shenoy N."/>
            <person name="Sisk P."/>
            <person name="Stolte C."/>
            <person name="Sykes S."/>
            <person name="Wortman J."/>
            <person name="Nusbaum C."/>
            <person name="Birren B."/>
        </authorList>
    </citation>
    <scope>NUCLEOTIDE SEQUENCE [LARGE SCALE GENOMIC DNA]</scope>
    <source>
        <strain evidence="2">25433</strain>
    </source>
</reference>
<dbReference type="PANTHER" id="PTHR31644:SF3">
    <property type="entry name" value="ZN(II)2CYS6 TRANSCRIPTION FACTOR (EUROFUNG)"/>
    <property type="match status" value="1"/>
</dbReference>
<dbReference type="GO" id="GO:0005634">
    <property type="term" value="C:nucleus"/>
    <property type="evidence" value="ECO:0007669"/>
    <property type="project" value="TreeGrafter"/>
</dbReference>
<dbReference type="GO" id="GO:0009074">
    <property type="term" value="P:aromatic amino acid family catabolic process"/>
    <property type="evidence" value="ECO:0007669"/>
    <property type="project" value="TreeGrafter"/>
</dbReference>
<dbReference type="Proteomes" id="UP000030701">
    <property type="component" value="Unassembled WGS sequence"/>
</dbReference>
<dbReference type="HOGENOM" id="CLU_452000_0_0_1"/>
<gene>
    <name evidence="2" type="ORF">FOTG_17471</name>
</gene>
<organism evidence="2">
    <name type="scientific">Fusarium oxysporum f. sp. vasinfectum 25433</name>
    <dbReference type="NCBI Taxonomy" id="1089449"/>
    <lineage>
        <taxon>Eukaryota</taxon>
        <taxon>Fungi</taxon>
        <taxon>Dikarya</taxon>
        <taxon>Ascomycota</taxon>
        <taxon>Pezizomycotina</taxon>
        <taxon>Sordariomycetes</taxon>
        <taxon>Hypocreomycetidae</taxon>
        <taxon>Hypocreales</taxon>
        <taxon>Nectriaceae</taxon>
        <taxon>Fusarium</taxon>
        <taxon>Fusarium oxysporum species complex</taxon>
    </lineage>
</organism>
<dbReference type="GO" id="GO:0000981">
    <property type="term" value="F:DNA-binding transcription factor activity, RNA polymerase II-specific"/>
    <property type="evidence" value="ECO:0007669"/>
    <property type="project" value="TreeGrafter"/>
</dbReference>
<dbReference type="EMBL" id="JH658083">
    <property type="protein sequence ID" value="EXM14111.1"/>
    <property type="molecule type" value="Genomic_DNA"/>
</dbReference>
<dbReference type="AlphaFoldDB" id="X0KZK3"/>
<name>X0KZK3_FUSOX</name>
<evidence type="ECO:0008006" key="3">
    <source>
        <dbReference type="Google" id="ProtNLM"/>
    </source>
</evidence>
<dbReference type="OrthoDB" id="2262349at2759"/>
<proteinExistence type="predicted"/>
<feature type="region of interest" description="Disordered" evidence="1">
    <location>
        <begin position="175"/>
        <end position="203"/>
    </location>
</feature>
<reference evidence="2" key="2">
    <citation type="submission" date="2012-05" db="EMBL/GenBank/DDBJ databases">
        <title>The Genome Annotation of Fusarium oxysporum Cotton.</title>
        <authorList>
            <consortium name="The Broad Institute Genomics Platform"/>
            <person name="Ma L.-J."/>
            <person name="Corby-Kistler H."/>
            <person name="Broz K."/>
            <person name="Gale L.R."/>
            <person name="Jonkers W."/>
            <person name="O'Donnell K."/>
            <person name="Ploetz R."/>
            <person name="Steinberg C."/>
            <person name="Schwartz D.C."/>
            <person name="VanEtten H."/>
            <person name="Zhou S."/>
            <person name="Young S.K."/>
            <person name="Zeng Q."/>
            <person name="Gargeya S."/>
            <person name="Fitzgerald M."/>
            <person name="Abouelleil A."/>
            <person name="Alvarado L."/>
            <person name="Chapman S.B."/>
            <person name="Gainer-Dewar J."/>
            <person name="Goldberg J."/>
            <person name="Griggs A."/>
            <person name="Gujja S."/>
            <person name="Hansen M."/>
            <person name="Howarth C."/>
            <person name="Imamovic A."/>
            <person name="Ireland A."/>
            <person name="Larimer J."/>
            <person name="McCowan C."/>
            <person name="Murphy C."/>
            <person name="Pearson M."/>
            <person name="Poon T.W."/>
            <person name="Priest M."/>
            <person name="Roberts A."/>
            <person name="Saif S."/>
            <person name="Shea T."/>
            <person name="Sykes S."/>
            <person name="Wortman J."/>
            <person name="Nusbaum C."/>
            <person name="Birren B."/>
        </authorList>
    </citation>
    <scope>NUCLEOTIDE SEQUENCE</scope>
    <source>
        <strain evidence="2">25433</strain>
    </source>
</reference>
<sequence length="604" mass="68870">MSPPPINPTTHKRDDFGKLWYPPIVHELSPVDDDALEVLSKIPYVRLGWFTAQEALTYLDIFHRHLAPYCPAFTGEVEVGRSRYARIAQEPMLCTTILMTASRFFTLPGAGGLARCYLIHHRLWQQCERLIQLLIYGQEKHLRRNRTLGTIQSFLLLSEWHPQSLRSLFTSSQSDMWEGRDPRFPNKASSESREQSYPARYEKDLPDRANQSDRLLWIMVGTALNLAHEAGVFVDACNPDQAEGSEWLGPLRIRKLLYVYVTNLSVRLGFQNTFTQDIILTRAILPAEGFGRRGAENGDLSMDLWLGLVRLSRTASAMFFRTPSSTKAHLRNGDYIIFLQSFSVTLLKWYDDFVASQSVLKEDIQRLLSIEYHNLKIYTHALAIEAVLERTRFQNFAISLRKDRLELLSTCYLPEDFEFIQVITNGNIILQTTISMADNGRLRFIPIRQLQCIMSAFFFRFKAINICTRREDVETSLVVLERCVKALGEADLDEMDISRDTKAFLHSHVQRICDDVNVFFSALIDSDQDLGALVMADLGEPPAVDATTASQPFLLELNWNQEGFAVLGLPTDLTTPWSSLDTFSRLAAVDPPWQLTASPWDTSV</sequence>
<evidence type="ECO:0000256" key="1">
    <source>
        <dbReference type="SAM" id="MobiDB-lite"/>
    </source>
</evidence>
<protein>
    <recommendedName>
        <fullName evidence="3">Transcription factor domain-containing protein</fullName>
    </recommendedName>
</protein>
<dbReference type="GO" id="GO:0045944">
    <property type="term" value="P:positive regulation of transcription by RNA polymerase II"/>
    <property type="evidence" value="ECO:0007669"/>
    <property type="project" value="TreeGrafter"/>
</dbReference>
<accession>X0KZK3</accession>
<dbReference type="InterPro" id="IPR052780">
    <property type="entry name" value="AAA_Catabolism_Regulators"/>
</dbReference>
<feature type="compositionally biased region" description="Basic and acidic residues" evidence="1">
    <location>
        <begin position="177"/>
        <end position="203"/>
    </location>
</feature>
<dbReference type="PANTHER" id="PTHR31644">
    <property type="entry name" value="TRANSCRIPTIONAL ACTIVATOR ARO80-RELATED"/>
    <property type="match status" value="1"/>
</dbReference>